<evidence type="ECO:0008006" key="4">
    <source>
        <dbReference type="Google" id="ProtNLM"/>
    </source>
</evidence>
<dbReference type="EMBL" id="QHKS01000031">
    <property type="protein sequence ID" value="RDJ98712.1"/>
    <property type="molecule type" value="Genomic_DNA"/>
</dbReference>
<dbReference type="Proteomes" id="UP000254875">
    <property type="component" value="Unassembled WGS sequence"/>
</dbReference>
<dbReference type="AlphaFoldDB" id="A0A370MZE8"/>
<evidence type="ECO:0000313" key="2">
    <source>
        <dbReference type="EMBL" id="RDJ98712.1"/>
    </source>
</evidence>
<feature type="chain" id="PRO_5016597563" description="DUF1090 domain-containing protein" evidence="1">
    <location>
        <begin position="27"/>
        <end position="96"/>
    </location>
</feature>
<proteinExistence type="predicted"/>
<evidence type="ECO:0000256" key="1">
    <source>
        <dbReference type="SAM" id="SignalP"/>
    </source>
</evidence>
<comment type="caution">
    <text evidence="2">The sequence shown here is derived from an EMBL/GenBank/DDBJ whole genome shotgun (WGS) entry which is preliminary data.</text>
</comment>
<keyword evidence="3" id="KW-1185">Reference proteome</keyword>
<gene>
    <name evidence="2" type="ORF">DLM46_32480</name>
</gene>
<accession>A0A370MZE8</accession>
<protein>
    <recommendedName>
        <fullName evidence="4">DUF1090 domain-containing protein</fullName>
    </recommendedName>
</protein>
<sequence length="96" mass="11155">MLLPRSFKLAAGVVCALLLAPANAFSQPCATADDCASLLQVSTHDDDVRAERHREEQLRSERLRSDRLRSDRLRVERLRSERLRAERLRDERLRED</sequence>
<feature type="signal peptide" evidence="1">
    <location>
        <begin position="1"/>
        <end position="26"/>
    </location>
</feature>
<keyword evidence="1" id="KW-0732">Signal</keyword>
<evidence type="ECO:0000313" key="3">
    <source>
        <dbReference type="Proteomes" id="UP000254875"/>
    </source>
</evidence>
<name>A0A370MZE8_9BURK</name>
<reference evidence="3" key="1">
    <citation type="submission" date="2018-05" db="EMBL/GenBank/DDBJ databases">
        <authorList>
            <person name="Feng T."/>
        </authorList>
    </citation>
    <scope>NUCLEOTIDE SEQUENCE [LARGE SCALE GENOMIC DNA]</scope>
    <source>
        <strain evidence="3">S27</strain>
    </source>
</reference>
<organism evidence="2 3">
    <name type="scientific">Paraburkholderia lacunae</name>
    <dbReference type="NCBI Taxonomy" id="2211104"/>
    <lineage>
        <taxon>Bacteria</taxon>
        <taxon>Pseudomonadati</taxon>
        <taxon>Pseudomonadota</taxon>
        <taxon>Betaproteobacteria</taxon>
        <taxon>Burkholderiales</taxon>
        <taxon>Burkholderiaceae</taxon>
        <taxon>Paraburkholderia</taxon>
    </lineage>
</organism>